<dbReference type="GO" id="GO:0047617">
    <property type="term" value="F:fatty acyl-CoA hydrolase activity"/>
    <property type="evidence" value="ECO:0007669"/>
    <property type="project" value="UniProtKB-EC"/>
</dbReference>
<comment type="similarity">
    <text evidence="1">Belongs to the acyl coenzyme A hydrolase family.</text>
</comment>
<dbReference type="InterPro" id="IPR033120">
    <property type="entry name" value="HOTDOG_ACOT"/>
</dbReference>
<dbReference type="SUPFAM" id="SSF54637">
    <property type="entry name" value="Thioesterase/thiol ester dehydrase-isomerase"/>
    <property type="match status" value="1"/>
</dbReference>
<sequence length="132" mass="14144">MTDLPASPMPTGQLVGRMIAMPADTNPEGDIFGGWLLAQMDLAGSTPAFDLAGGRCATVAVDAMVFHQPVSVGDEISLYAEVLRTGRTSIRVRVEAYKRGRASDHIVRVTEGVFTYVAIDADRRPRALPGVE</sequence>
<gene>
    <name evidence="5" type="ORF">ACFFGE_07535</name>
</gene>
<evidence type="ECO:0000313" key="5">
    <source>
        <dbReference type="EMBL" id="MFC0633729.1"/>
    </source>
</evidence>
<comment type="caution">
    <text evidence="5">The sequence shown here is derived from an EMBL/GenBank/DDBJ whole genome shotgun (WGS) entry which is preliminary data.</text>
</comment>
<dbReference type="EC" id="3.1.2.20" evidence="5"/>
<dbReference type="InterPro" id="IPR006683">
    <property type="entry name" value="Thioestr_dom"/>
</dbReference>
<keyword evidence="2 3" id="KW-0378">Hydrolase</keyword>
<evidence type="ECO:0000259" key="4">
    <source>
        <dbReference type="PROSITE" id="PS51770"/>
    </source>
</evidence>
<organism evidence="5 6">
    <name type="scientific">Brevundimonas balnearis</name>
    <dbReference type="NCBI Taxonomy" id="1572858"/>
    <lineage>
        <taxon>Bacteria</taxon>
        <taxon>Pseudomonadati</taxon>
        <taxon>Pseudomonadota</taxon>
        <taxon>Alphaproteobacteria</taxon>
        <taxon>Caulobacterales</taxon>
        <taxon>Caulobacteraceae</taxon>
        <taxon>Brevundimonas</taxon>
    </lineage>
</organism>
<dbReference type="PROSITE" id="PS51770">
    <property type="entry name" value="HOTDOG_ACOT"/>
    <property type="match status" value="1"/>
</dbReference>
<dbReference type="PANTHER" id="PTHR11049:SF5">
    <property type="entry name" value="ACYL-COA THIOESTER HYDROLASE YCIA"/>
    <property type="match status" value="1"/>
</dbReference>
<name>A0ABV6R281_9CAUL</name>
<evidence type="ECO:0000313" key="6">
    <source>
        <dbReference type="Proteomes" id="UP001589906"/>
    </source>
</evidence>
<keyword evidence="6" id="KW-1185">Reference proteome</keyword>
<dbReference type="PANTHER" id="PTHR11049">
    <property type="entry name" value="ACYL COENZYME A THIOESTER HYDROLASE"/>
    <property type="match status" value="1"/>
</dbReference>
<evidence type="ECO:0000256" key="2">
    <source>
        <dbReference type="ARBA" id="ARBA00022801"/>
    </source>
</evidence>
<evidence type="ECO:0000256" key="1">
    <source>
        <dbReference type="ARBA" id="ARBA00010458"/>
    </source>
</evidence>
<proteinExistence type="inferred from homology"/>
<accession>A0ABV6R281</accession>
<evidence type="ECO:0000256" key="3">
    <source>
        <dbReference type="PROSITE-ProRule" id="PRU01106"/>
    </source>
</evidence>
<feature type="domain" description="HotDog ACOT-type" evidence="4">
    <location>
        <begin position="10"/>
        <end position="122"/>
    </location>
</feature>
<dbReference type="InterPro" id="IPR040170">
    <property type="entry name" value="Cytosol_ACT"/>
</dbReference>
<dbReference type="Pfam" id="PF03061">
    <property type="entry name" value="4HBT"/>
    <property type="match status" value="1"/>
</dbReference>
<dbReference type="Gene3D" id="3.10.129.10">
    <property type="entry name" value="Hotdog Thioesterase"/>
    <property type="match status" value="1"/>
</dbReference>
<protein>
    <submittedName>
        <fullName evidence="5">Acyl-CoA thioesterase</fullName>
        <ecNumber evidence="5">3.1.2.20</ecNumber>
    </submittedName>
</protein>
<dbReference type="Proteomes" id="UP001589906">
    <property type="component" value="Unassembled WGS sequence"/>
</dbReference>
<dbReference type="CDD" id="cd03442">
    <property type="entry name" value="BFIT_BACH"/>
    <property type="match status" value="1"/>
</dbReference>
<reference evidence="5 6" key="1">
    <citation type="submission" date="2024-09" db="EMBL/GenBank/DDBJ databases">
        <authorList>
            <person name="Sun Q."/>
            <person name="Mori K."/>
        </authorList>
    </citation>
    <scope>NUCLEOTIDE SEQUENCE [LARGE SCALE GENOMIC DNA]</scope>
    <source>
        <strain evidence="5 6">NCAIM B.02621</strain>
    </source>
</reference>
<dbReference type="RefSeq" id="WP_376835699.1">
    <property type="nucleotide sequence ID" value="NZ_JBHLSW010000005.1"/>
</dbReference>
<dbReference type="EMBL" id="JBHLSW010000005">
    <property type="protein sequence ID" value="MFC0633729.1"/>
    <property type="molecule type" value="Genomic_DNA"/>
</dbReference>
<dbReference type="InterPro" id="IPR029069">
    <property type="entry name" value="HotDog_dom_sf"/>
</dbReference>